<dbReference type="PROSITE" id="PS50883">
    <property type="entry name" value="EAL"/>
    <property type="match status" value="1"/>
</dbReference>
<dbReference type="PROSITE" id="PS50113">
    <property type="entry name" value="PAC"/>
    <property type="match status" value="2"/>
</dbReference>
<dbReference type="AlphaFoldDB" id="A0A096FFQ6"/>
<dbReference type="Gene3D" id="3.30.70.270">
    <property type="match status" value="1"/>
</dbReference>
<dbReference type="InterPro" id="IPR052155">
    <property type="entry name" value="Biofilm_reg_signaling"/>
</dbReference>
<proteinExistence type="predicted"/>
<gene>
    <name evidence="5" type="ORF">P353_15295</name>
</gene>
<dbReference type="Pfam" id="PF08447">
    <property type="entry name" value="PAS_3"/>
    <property type="match status" value="1"/>
</dbReference>
<feature type="domain" description="PAS" evidence="1">
    <location>
        <begin position="119"/>
        <end position="167"/>
    </location>
</feature>
<dbReference type="InterPro" id="IPR000014">
    <property type="entry name" value="PAS"/>
</dbReference>
<dbReference type="EMBL" id="AWOR01000049">
    <property type="protein sequence ID" value="KGH28558.1"/>
    <property type="molecule type" value="Genomic_DNA"/>
</dbReference>
<dbReference type="InterPro" id="IPR001633">
    <property type="entry name" value="EAL_dom"/>
</dbReference>
<name>A0A096FFQ6_COMTE</name>
<dbReference type="PANTHER" id="PTHR44757:SF2">
    <property type="entry name" value="BIOFILM ARCHITECTURE MAINTENANCE PROTEIN MBAA"/>
    <property type="match status" value="1"/>
</dbReference>
<dbReference type="Gene3D" id="3.30.450.20">
    <property type="entry name" value="PAS domain"/>
    <property type="match status" value="2"/>
</dbReference>
<dbReference type="PANTHER" id="PTHR44757">
    <property type="entry name" value="DIGUANYLATE CYCLASE DGCP"/>
    <property type="match status" value="1"/>
</dbReference>
<dbReference type="Pfam" id="PF00990">
    <property type="entry name" value="GGDEF"/>
    <property type="match status" value="1"/>
</dbReference>
<dbReference type="InterPro" id="IPR043128">
    <property type="entry name" value="Rev_trsase/Diguanyl_cyclase"/>
</dbReference>
<dbReference type="SUPFAM" id="SSF141868">
    <property type="entry name" value="EAL domain-like"/>
    <property type="match status" value="1"/>
</dbReference>
<dbReference type="SMART" id="SM00267">
    <property type="entry name" value="GGDEF"/>
    <property type="match status" value="1"/>
</dbReference>
<dbReference type="CDD" id="cd00130">
    <property type="entry name" value="PAS"/>
    <property type="match status" value="2"/>
</dbReference>
<comment type="caution">
    <text evidence="5">The sequence shown here is derived from an EMBL/GenBank/DDBJ whole genome shotgun (WGS) entry which is preliminary data.</text>
</comment>
<sequence length="845" mass="94020">MDRSMVVAEFSIDRRLQHANRNFLDLLGYSEHAAQGQLHQDFCLAQEVASADYELFWQSLQNGEPLSKQCARRHQDGSVRWLEANYSPVLDDAKHVVGVVKVAIDVTERVRREHLLQARNERLALVADATDNAVLLLDDAWKISNVNTGFTRMLGWSREEVLGRNSIDLLCISMETDLKALYSQQLMTGQVVRREELVHGRDGQRYWVRVASHPVMNAEGVIEQVVTVLGDITGKKLYAEFQRKVLEAMVREQPLCDVLDMVCREVERIAPDVCSSILAVDEDRTLRPLAAPHLPKSFSDALNGSPIGPMAGSCGTAAFRNEAVFVDDIETDPLWTEPFKSMALSLGLKACWSAPIHATDGKVIGTFAFYFRRRVVATAFHQKLVNVCIHLCVMAMEREQSRSMIRQLAFYDGLTGLPNRSLLLAKADHVLTDASREATSFAVLFIDLDRFKQVNDSLGHPAGDTLLRDVALSIRQGLRGMDILGRLSGDEFVVVVPQVDVPQITDRVEKLQVLLSSSKTLDGVTVSPSASIGIAMFPSDGRDMETLIQRADMAMEQAKASGRGRFRFFSLEMNELVQQRLLMESLLHDALKHKRLRLAFQPQVDITTGHLSGVEALARWSDPVLGEVSPARFIPLAEECGLIGELGAWALQEACRWLGRWREEGLRIPSVSVNLSPSSFHNLALPDLIARTLDEHHLEPKDLTLEITESMLLDSNPSTLKTLAEVHCLGIKISMDDFGTGYSCLSYLRRLPVSELKLDKSFVADLEGDAAARALSHAILRMGESLQLTVVAEGVETEFQYRLLKEQGYHVAQGYLISKPLAPEDFGQWLSANGRNDEFTATPGS</sequence>
<dbReference type="PROSITE" id="PS50887">
    <property type="entry name" value="GGDEF"/>
    <property type="match status" value="1"/>
</dbReference>
<dbReference type="Pfam" id="PF00989">
    <property type="entry name" value="PAS"/>
    <property type="match status" value="1"/>
</dbReference>
<dbReference type="Pfam" id="PF13185">
    <property type="entry name" value="GAF_2"/>
    <property type="match status" value="1"/>
</dbReference>
<accession>A0A096FFQ6</accession>
<dbReference type="CDD" id="cd01949">
    <property type="entry name" value="GGDEF"/>
    <property type="match status" value="1"/>
</dbReference>
<dbReference type="SUPFAM" id="SSF55785">
    <property type="entry name" value="PYP-like sensor domain (PAS domain)"/>
    <property type="match status" value="2"/>
</dbReference>
<dbReference type="InterPro" id="IPR035965">
    <property type="entry name" value="PAS-like_dom_sf"/>
</dbReference>
<dbReference type="SUPFAM" id="SSF55781">
    <property type="entry name" value="GAF domain-like"/>
    <property type="match status" value="1"/>
</dbReference>
<dbReference type="NCBIfam" id="TIGR00254">
    <property type="entry name" value="GGDEF"/>
    <property type="match status" value="1"/>
</dbReference>
<dbReference type="SUPFAM" id="SSF55073">
    <property type="entry name" value="Nucleotide cyclase"/>
    <property type="match status" value="1"/>
</dbReference>
<organism evidence="5 6">
    <name type="scientific">Comamonas testosteroni</name>
    <name type="common">Pseudomonas testosteroni</name>
    <dbReference type="NCBI Taxonomy" id="285"/>
    <lineage>
        <taxon>Bacteria</taxon>
        <taxon>Pseudomonadati</taxon>
        <taxon>Pseudomonadota</taxon>
        <taxon>Betaproteobacteria</taxon>
        <taxon>Burkholderiales</taxon>
        <taxon>Comamonadaceae</taxon>
        <taxon>Comamonas</taxon>
    </lineage>
</organism>
<dbReference type="SMART" id="SM00091">
    <property type="entry name" value="PAS"/>
    <property type="match status" value="2"/>
</dbReference>
<dbReference type="CDD" id="cd01948">
    <property type="entry name" value="EAL"/>
    <property type="match status" value="1"/>
</dbReference>
<evidence type="ECO:0000259" key="1">
    <source>
        <dbReference type="PROSITE" id="PS50112"/>
    </source>
</evidence>
<reference evidence="5 6" key="1">
    <citation type="submission" date="2013-09" db="EMBL/GenBank/DDBJ databases">
        <title>High correlation between genotypes and phenotypes of environmental bacteria Comamonas testosteroni strains.</title>
        <authorList>
            <person name="Liu L."/>
            <person name="Zhu W."/>
            <person name="Xia X."/>
            <person name="Xu B."/>
            <person name="Luo M."/>
            <person name="Wang G."/>
        </authorList>
    </citation>
    <scope>NUCLEOTIDE SEQUENCE [LARGE SCALE GENOMIC DNA]</scope>
    <source>
        <strain evidence="5 6">JL40</strain>
    </source>
</reference>
<dbReference type="SMART" id="SM00052">
    <property type="entry name" value="EAL"/>
    <property type="match status" value="1"/>
</dbReference>
<dbReference type="GO" id="GO:0006355">
    <property type="term" value="P:regulation of DNA-templated transcription"/>
    <property type="evidence" value="ECO:0007669"/>
    <property type="project" value="InterPro"/>
</dbReference>
<dbReference type="Pfam" id="PF00563">
    <property type="entry name" value="EAL"/>
    <property type="match status" value="1"/>
</dbReference>
<dbReference type="InterPro" id="IPR029016">
    <property type="entry name" value="GAF-like_dom_sf"/>
</dbReference>
<evidence type="ECO:0000313" key="5">
    <source>
        <dbReference type="EMBL" id="KGH28558.1"/>
    </source>
</evidence>
<evidence type="ECO:0000259" key="2">
    <source>
        <dbReference type="PROSITE" id="PS50113"/>
    </source>
</evidence>
<feature type="domain" description="PAC" evidence="2">
    <location>
        <begin position="191"/>
        <end position="244"/>
    </location>
</feature>
<dbReference type="Proteomes" id="UP000029553">
    <property type="component" value="Unassembled WGS sequence"/>
</dbReference>
<dbReference type="InterPro" id="IPR013767">
    <property type="entry name" value="PAS_fold"/>
</dbReference>
<feature type="domain" description="EAL" evidence="3">
    <location>
        <begin position="580"/>
        <end position="834"/>
    </location>
</feature>
<dbReference type="NCBIfam" id="TIGR00229">
    <property type="entry name" value="sensory_box"/>
    <property type="match status" value="2"/>
</dbReference>
<evidence type="ECO:0000259" key="4">
    <source>
        <dbReference type="PROSITE" id="PS50887"/>
    </source>
</evidence>
<dbReference type="PROSITE" id="PS50112">
    <property type="entry name" value="PAS"/>
    <property type="match status" value="1"/>
</dbReference>
<feature type="domain" description="PAC" evidence="2">
    <location>
        <begin position="64"/>
        <end position="118"/>
    </location>
</feature>
<dbReference type="InterPro" id="IPR029787">
    <property type="entry name" value="Nucleotide_cyclase"/>
</dbReference>
<dbReference type="InterPro" id="IPR013655">
    <property type="entry name" value="PAS_fold_3"/>
</dbReference>
<dbReference type="PIRSF" id="PIRSF005925">
    <property type="entry name" value="Dos"/>
    <property type="match status" value="1"/>
</dbReference>
<evidence type="ECO:0000313" key="6">
    <source>
        <dbReference type="Proteomes" id="UP000029553"/>
    </source>
</evidence>
<dbReference type="InterPro" id="IPR012226">
    <property type="entry name" value="Diguanyl_cyclase/Pdiesterase"/>
</dbReference>
<dbReference type="InterPro" id="IPR035919">
    <property type="entry name" value="EAL_sf"/>
</dbReference>
<protein>
    <submittedName>
        <fullName evidence="5">Diguanylate cyclase</fullName>
    </submittedName>
</protein>
<dbReference type="SMART" id="SM00086">
    <property type="entry name" value="PAC"/>
    <property type="match status" value="2"/>
</dbReference>
<dbReference type="InterPro" id="IPR001610">
    <property type="entry name" value="PAC"/>
</dbReference>
<dbReference type="InterPro" id="IPR000160">
    <property type="entry name" value="GGDEF_dom"/>
</dbReference>
<dbReference type="Gene3D" id="3.30.450.40">
    <property type="match status" value="1"/>
</dbReference>
<feature type="domain" description="GGDEF" evidence="4">
    <location>
        <begin position="439"/>
        <end position="571"/>
    </location>
</feature>
<evidence type="ECO:0000259" key="3">
    <source>
        <dbReference type="PROSITE" id="PS50883"/>
    </source>
</evidence>
<dbReference type="Gene3D" id="3.20.20.450">
    <property type="entry name" value="EAL domain"/>
    <property type="match status" value="1"/>
</dbReference>
<dbReference type="InterPro" id="IPR003018">
    <property type="entry name" value="GAF"/>
</dbReference>
<dbReference type="InterPro" id="IPR000700">
    <property type="entry name" value="PAS-assoc_C"/>
</dbReference>